<reference evidence="1 2" key="1">
    <citation type="submission" date="2019-04" db="EMBL/GenBank/DDBJ databases">
        <title>Annotation for the trematode Fasciola gigantica.</title>
        <authorList>
            <person name="Choi Y.-J."/>
        </authorList>
    </citation>
    <scope>NUCLEOTIDE SEQUENCE [LARGE SCALE GENOMIC DNA]</scope>
    <source>
        <strain evidence="1">Uganda_cow_1</strain>
    </source>
</reference>
<name>A0A504Z8C0_FASGI</name>
<sequence>MELLATTRTWVHEMWTAKTSSCLTRSQSYDYIIFRVHETMFHYKLPPRRFLSRQLIATNDLGVDEVCVNSDPLIGKVNSPITAFANQLRKEAKQPSALSEAFGTIRLEFAVHRKATWNLGSEASVWERWSITLHLKPIAPAGKFPLQNPKSASVLDWQSLAAPLQLLVGMKGV</sequence>
<dbReference type="GO" id="GO:0006914">
    <property type="term" value="P:autophagy"/>
    <property type="evidence" value="ECO:0007669"/>
    <property type="project" value="InterPro"/>
</dbReference>
<proteinExistence type="predicted"/>
<evidence type="ECO:0000313" key="1">
    <source>
        <dbReference type="EMBL" id="TPP65500.1"/>
    </source>
</evidence>
<dbReference type="OrthoDB" id="10259639at2759"/>
<evidence type="ECO:0000313" key="2">
    <source>
        <dbReference type="Proteomes" id="UP000316759"/>
    </source>
</evidence>
<dbReference type="STRING" id="46835.A0A504Z8C0"/>
<comment type="caution">
    <text evidence="1">The sequence shown here is derived from an EMBL/GenBank/DDBJ whole genome shotgun (WGS) entry which is preliminary data.</text>
</comment>
<dbReference type="InterPro" id="IPR012445">
    <property type="entry name" value="ATG101"/>
</dbReference>
<keyword evidence="2" id="KW-1185">Reference proteome</keyword>
<organism evidence="1 2">
    <name type="scientific">Fasciola gigantica</name>
    <name type="common">Giant liver fluke</name>
    <dbReference type="NCBI Taxonomy" id="46835"/>
    <lineage>
        <taxon>Eukaryota</taxon>
        <taxon>Metazoa</taxon>
        <taxon>Spiralia</taxon>
        <taxon>Lophotrochozoa</taxon>
        <taxon>Platyhelminthes</taxon>
        <taxon>Trematoda</taxon>
        <taxon>Digenea</taxon>
        <taxon>Plagiorchiida</taxon>
        <taxon>Echinostomata</taxon>
        <taxon>Echinostomatoidea</taxon>
        <taxon>Fasciolidae</taxon>
        <taxon>Fasciola</taxon>
    </lineage>
</organism>
<dbReference type="Pfam" id="PF07855">
    <property type="entry name" value="ATG101"/>
    <property type="match status" value="1"/>
</dbReference>
<gene>
    <name evidence="1" type="ORF">FGIG_11940</name>
</gene>
<dbReference type="EMBL" id="SUNJ01003084">
    <property type="protein sequence ID" value="TPP65500.1"/>
    <property type="molecule type" value="Genomic_DNA"/>
</dbReference>
<accession>A0A504Z8C0</accession>
<dbReference type="Proteomes" id="UP000316759">
    <property type="component" value="Unassembled WGS sequence"/>
</dbReference>
<protein>
    <submittedName>
        <fullName evidence="1">Uncharacterized protein</fullName>
    </submittedName>
</protein>
<dbReference type="AlphaFoldDB" id="A0A504Z8C0"/>